<feature type="domain" description="ABC transmembrane type-1" evidence="10">
    <location>
        <begin position="18"/>
        <end position="297"/>
    </location>
</feature>
<dbReference type="PROSITE" id="PS50893">
    <property type="entry name" value="ABC_TRANSPORTER_2"/>
    <property type="match status" value="1"/>
</dbReference>
<reference evidence="11 12" key="1">
    <citation type="submission" date="2020-08" db="EMBL/GenBank/DDBJ databases">
        <title>Bridging the membrane lipid divide: bacteria of the FCB group superphylum have the potential to synthesize archaeal ether lipids.</title>
        <authorList>
            <person name="Villanueva L."/>
            <person name="Von Meijenfeldt F.A.B."/>
            <person name="Westbye A.B."/>
            <person name="Yadav S."/>
            <person name="Hopmans E.C."/>
            <person name="Dutilh B.E."/>
            <person name="Sinninghe Damste J.S."/>
        </authorList>
    </citation>
    <scope>NUCLEOTIDE SEQUENCE [LARGE SCALE GENOMIC DNA]</scope>
    <source>
        <strain evidence="11">NIOZ-UU100</strain>
    </source>
</reference>
<feature type="region of interest" description="Disordered" evidence="7">
    <location>
        <begin position="545"/>
        <end position="569"/>
    </location>
</feature>
<dbReference type="InterPro" id="IPR011527">
    <property type="entry name" value="ABC1_TM_dom"/>
</dbReference>
<evidence type="ECO:0000256" key="4">
    <source>
        <dbReference type="ARBA" id="ARBA00022840"/>
    </source>
</evidence>
<evidence type="ECO:0000313" key="11">
    <source>
        <dbReference type="EMBL" id="MBC8518953.1"/>
    </source>
</evidence>
<evidence type="ECO:0000256" key="7">
    <source>
        <dbReference type="SAM" id="MobiDB-lite"/>
    </source>
</evidence>
<keyword evidence="6 8" id="KW-0472">Membrane</keyword>
<evidence type="ECO:0000256" key="8">
    <source>
        <dbReference type="SAM" id="Phobius"/>
    </source>
</evidence>
<dbReference type="GO" id="GO:0016887">
    <property type="term" value="F:ATP hydrolysis activity"/>
    <property type="evidence" value="ECO:0007669"/>
    <property type="project" value="InterPro"/>
</dbReference>
<feature type="transmembrane region" description="Helical" evidence="8">
    <location>
        <begin position="12"/>
        <end position="37"/>
    </location>
</feature>
<dbReference type="Pfam" id="PF00664">
    <property type="entry name" value="ABC_membrane"/>
    <property type="match status" value="1"/>
</dbReference>
<feature type="transmembrane region" description="Helical" evidence="8">
    <location>
        <begin position="154"/>
        <end position="172"/>
    </location>
</feature>
<evidence type="ECO:0000256" key="2">
    <source>
        <dbReference type="ARBA" id="ARBA00022692"/>
    </source>
</evidence>
<dbReference type="GO" id="GO:0005524">
    <property type="term" value="F:ATP binding"/>
    <property type="evidence" value="ECO:0007669"/>
    <property type="project" value="UniProtKB-KW"/>
</dbReference>
<keyword evidence="4 11" id="KW-0067">ATP-binding</keyword>
<proteinExistence type="predicted"/>
<evidence type="ECO:0000256" key="6">
    <source>
        <dbReference type="ARBA" id="ARBA00023136"/>
    </source>
</evidence>
<keyword evidence="3" id="KW-0547">Nucleotide-binding</keyword>
<feature type="transmembrane region" description="Helical" evidence="8">
    <location>
        <begin position="131"/>
        <end position="148"/>
    </location>
</feature>
<comment type="subcellular location">
    <subcellularLocation>
        <location evidence="1">Cell membrane</location>
        <topology evidence="1">Multi-pass membrane protein</topology>
    </subcellularLocation>
</comment>
<dbReference type="InterPro" id="IPR039421">
    <property type="entry name" value="Type_1_exporter"/>
</dbReference>
<dbReference type="GO" id="GO:0005886">
    <property type="term" value="C:plasma membrane"/>
    <property type="evidence" value="ECO:0007669"/>
    <property type="project" value="UniProtKB-SubCell"/>
</dbReference>
<dbReference type="SUPFAM" id="SSF90123">
    <property type="entry name" value="ABC transporter transmembrane region"/>
    <property type="match status" value="1"/>
</dbReference>
<sequence>MRELFRRFFAHPGLTLQLIITTFVIALLGLATSLFVIQVLNRFISHGVNSTLTSLAVGTLIAVVFELSFRSLRRRLIVAQNRDDSDRLSEAAFSVLLQTQQSALDRVSFGQRHEILRGVDSIRAVTMPQNVAALLDFPFALLFVFVLWLLSPVLAFISVAAMGLSLLMAMVVQMGGRRGIKQAQEVAAERAGILGSAVSAAETIRAFNGANFLSRGWGESDSMLARLRNRLFSSRDALQSRMGMVGSLQTVAIVSVGALQVVNGDLTVGAMIGANILAGRALMPLTRLSQMGETFATAKQAGDILREFMKMPLERIKGSGLKQYAGRVELQELAFSYPGSSIQLFESVNLTLEPGKTLAVVGPNGSGKTTFVRMLVGLLEPAKGQILVDNLDLRQIALPWWRMQLSYIPQEPLFVTGTIEENIALANPKITPERLNEVIRIAGLRPFLDSSQDGLSMVIREGGRHLALGIRRRLALARALATGGNLFIADEPTEGLDGEGRRAVYALFQQLRGEGKTIIVISHDQEFLKIADYLMDLGVKPTPGIQARQSGSGTEPNKGVAAVAQKRAE</sequence>
<dbReference type="InterPro" id="IPR027417">
    <property type="entry name" value="P-loop_NTPase"/>
</dbReference>
<evidence type="ECO:0000313" key="12">
    <source>
        <dbReference type="Proteomes" id="UP000654401"/>
    </source>
</evidence>
<organism evidence="11 12">
    <name type="scientific">Candidatus Thiopontia autotrophica</name>
    <dbReference type="NCBI Taxonomy" id="2841688"/>
    <lineage>
        <taxon>Bacteria</taxon>
        <taxon>Pseudomonadati</taxon>
        <taxon>Pseudomonadota</taxon>
        <taxon>Gammaproteobacteria</taxon>
        <taxon>Candidatus Thiopontia</taxon>
    </lineage>
</organism>
<accession>A0A8J6P629</accession>
<dbReference type="InterPro" id="IPR036640">
    <property type="entry name" value="ABC1_TM_sf"/>
</dbReference>
<comment type="caution">
    <text evidence="11">The sequence shown here is derived from an EMBL/GenBank/DDBJ whole genome shotgun (WGS) entry which is preliminary data.</text>
</comment>
<keyword evidence="5 8" id="KW-1133">Transmembrane helix</keyword>
<feature type="domain" description="ABC transporter" evidence="9">
    <location>
        <begin position="328"/>
        <end position="564"/>
    </location>
</feature>
<dbReference type="Proteomes" id="UP000654401">
    <property type="component" value="Unassembled WGS sequence"/>
</dbReference>
<evidence type="ECO:0000256" key="3">
    <source>
        <dbReference type="ARBA" id="ARBA00022741"/>
    </source>
</evidence>
<dbReference type="SMART" id="SM00382">
    <property type="entry name" value="AAA"/>
    <property type="match status" value="1"/>
</dbReference>
<dbReference type="InterPro" id="IPR003593">
    <property type="entry name" value="AAA+_ATPase"/>
</dbReference>
<dbReference type="SUPFAM" id="SSF52540">
    <property type="entry name" value="P-loop containing nucleoside triphosphate hydrolases"/>
    <property type="match status" value="1"/>
</dbReference>
<dbReference type="EMBL" id="JACNFK010000013">
    <property type="protein sequence ID" value="MBC8518953.1"/>
    <property type="molecule type" value="Genomic_DNA"/>
</dbReference>
<evidence type="ECO:0000256" key="1">
    <source>
        <dbReference type="ARBA" id="ARBA00004651"/>
    </source>
</evidence>
<dbReference type="AlphaFoldDB" id="A0A8J6P629"/>
<dbReference type="Gene3D" id="3.40.50.300">
    <property type="entry name" value="P-loop containing nucleotide triphosphate hydrolases"/>
    <property type="match status" value="1"/>
</dbReference>
<dbReference type="Gene3D" id="1.20.1560.10">
    <property type="entry name" value="ABC transporter type 1, transmembrane domain"/>
    <property type="match status" value="1"/>
</dbReference>
<feature type="transmembrane region" description="Helical" evidence="8">
    <location>
        <begin position="43"/>
        <end position="65"/>
    </location>
</feature>
<protein>
    <submittedName>
        <fullName evidence="11">ATP-binding cassette domain-containing protein</fullName>
    </submittedName>
</protein>
<evidence type="ECO:0000259" key="9">
    <source>
        <dbReference type="PROSITE" id="PS50893"/>
    </source>
</evidence>
<evidence type="ECO:0000259" key="10">
    <source>
        <dbReference type="PROSITE" id="PS50929"/>
    </source>
</evidence>
<dbReference type="GO" id="GO:0015421">
    <property type="term" value="F:ABC-type oligopeptide transporter activity"/>
    <property type="evidence" value="ECO:0007669"/>
    <property type="project" value="TreeGrafter"/>
</dbReference>
<dbReference type="InterPro" id="IPR003439">
    <property type="entry name" value="ABC_transporter-like_ATP-bd"/>
</dbReference>
<name>A0A8J6P629_9GAMM</name>
<gene>
    <name evidence="11" type="ORF">H8D24_00905</name>
</gene>
<dbReference type="PROSITE" id="PS50929">
    <property type="entry name" value="ABC_TM1F"/>
    <property type="match status" value="1"/>
</dbReference>
<dbReference type="Pfam" id="PF00005">
    <property type="entry name" value="ABC_tran"/>
    <property type="match status" value="1"/>
</dbReference>
<dbReference type="PANTHER" id="PTHR43394:SF1">
    <property type="entry name" value="ATP-BINDING CASSETTE SUB-FAMILY B MEMBER 10, MITOCHONDRIAL"/>
    <property type="match status" value="1"/>
</dbReference>
<evidence type="ECO:0000256" key="5">
    <source>
        <dbReference type="ARBA" id="ARBA00022989"/>
    </source>
</evidence>
<dbReference type="PANTHER" id="PTHR43394">
    <property type="entry name" value="ATP-DEPENDENT PERMEASE MDL1, MITOCHONDRIAL"/>
    <property type="match status" value="1"/>
</dbReference>
<keyword evidence="2 8" id="KW-0812">Transmembrane</keyword>